<name>A0A1M6H9V9_9ACTN</name>
<dbReference type="SUPFAM" id="SSF52980">
    <property type="entry name" value="Restriction endonuclease-like"/>
    <property type="match status" value="1"/>
</dbReference>
<dbReference type="STRING" id="1123357.SAMN02745244_01923"/>
<comment type="similarity">
    <text evidence="1 2">Belongs to the UPF0102 family.</text>
</comment>
<keyword evidence="3" id="KW-0255">Endonuclease</keyword>
<dbReference type="InterPro" id="IPR003509">
    <property type="entry name" value="UPF0102_YraN-like"/>
</dbReference>
<sequence>MVNSNQRFGRRGEDKAAQFLESLGWVILARNWTCSEGEVDIVAHDPDADALVVVEVKTRSGIGYGSPLETITFAKVLRLRQLAAIYARLKGGRTRLLRVDAIGIVWPPGGQCELVHARGIEEL</sequence>
<evidence type="ECO:0000256" key="2">
    <source>
        <dbReference type="HAMAP-Rule" id="MF_00048"/>
    </source>
</evidence>
<dbReference type="GO" id="GO:0004519">
    <property type="term" value="F:endonuclease activity"/>
    <property type="evidence" value="ECO:0007669"/>
    <property type="project" value="UniProtKB-KW"/>
</dbReference>
<dbReference type="OrthoDB" id="9794876at2"/>
<keyword evidence="3" id="KW-0540">Nuclease</keyword>
<evidence type="ECO:0000313" key="4">
    <source>
        <dbReference type="Proteomes" id="UP000184512"/>
    </source>
</evidence>
<dbReference type="HAMAP" id="MF_00048">
    <property type="entry name" value="UPF0102"/>
    <property type="match status" value="1"/>
</dbReference>
<accession>A0A1M6H9V9</accession>
<reference evidence="3 4" key="1">
    <citation type="submission" date="2016-11" db="EMBL/GenBank/DDBJ databases">
        <authorList>
            <person name="Jaros S."/>
            <person name="Januszkiewicz K."/>
            <person name="Wedrychowicz H."/>
        </authorList>
    </citation>
    <scope>NUCLEOTIDE SEQUENCE [LARGE SCALE GENOMIC DNA]</scope>
    <source>
        <strain evidence="3 4">DSM 12906</strain>
    </source>
</reference>
<dbReference type="InterPro" id="IPR011335">
    <property type="entry name" value="Restrct_endonuc-II-like"/>
</dbReference>
<dbReference type="PANTHER" id="PTHR34039:SF1">
    <property type="entry name" value="UPF0102 PROTEIN YRAN"/>
    <property type="match status" value="1"/>
</dbReference>
<protein>
    <recommendedName>
        <fullName evidence="2">UPF0102 protein SAMN02745244_01923</fullName>
    </recommendedName>
</protein>
<dbReference type="Pfam" id="PF02021">
    <property type="entry name" value="UPF0102"/>
    <property type="match status" value="1"/>
</dbReference>
<dbReference type="PANTHER" id="PTHR34039">
    <property type="entry name" value="UPF0102 PROTEIN YRAN"/>
    <property type="match status" value="1"/>
</dbReference>
<dbReference type="InterPro" id="IPR011856">
    <property type="entry name" value="tRNA_endonuc-like_dom_sf"/>
</dbReference>
<keyword evidence="4" id="KW-1185">Reference proteome</keyword>
<dbReference type="AlphaFoldDB" id="A0A1M6H9V9"/>
<dbReference type="EMBL" id="FQZG01000031">
    <property type="protein sequence ID" value="SHJ18946.1"/>
    <property type="molecule type" value="Genomic_DNA"/>
</dbReference>
<organism evidence="3 4">
    <name type="scientific">Tessaracoccus bendigoensis DSM 12906</name>
    <dbReference type="NCBI Taxonomy" id="1123357"/>
    <lineage>
        <taxon>Bacteria</taxon>
        <taxon>Bacillati</taxon>
        <taxon>Actinomycetota</taxon>
        <taxon>Actinomycetes</taxon>
        <taxon>Propionibacteriales</taxon>
        <taxon>Propionibacteriaceae</taxon>
        <taxon>Tessaracoccus</taxon>
    </lineage>
</organism>
<keyword evidence="3" id="KW-0378">Hydrolase</keyword>
<evidence type="ECO:0000313" key="3">
    <source>
        <dbReference type="EMBL" id="SHJ18946.1"/>
    </source>
</evidence>
<dbReference type="Gene3D" id="3.40.1350.10">
    <property type="match status" value="1"/>
</dbReference>
<dbReference type="RefSeq" id="WP_073187617.1">
    <property type="nucleotide sequence ID" value="NZ_FQZG01000031.1"/>
</dbReference>
<dbReference type="GO" id="GO:0003676">
    <property type="term" value="F:nucleic acid binding"/>
    <property type="evidence" value="ECO:0007669"/>
    <property type="project" value="InterPro"/>
</dbReference>
<evidence type="ECO:0000256" key="1">
    <source>
        <dbReference type="ARBA" id="ARBA00006738"/>
    </source>
</evidence>
<dbReference type="Proteomes" id="UP000184512">
    <property type="component" value="Unassembled WGS sequence"/>
</dbReference>
<dbReference type="CDD" id="cd20736">
    <property type="entry name" value="PoNe_Nuclease"/>
    <property type="match status" value="1"/>
</dbReference>
<gene>
    <name evidence="3" type="ORF">SAMN02745244_01923</name>
</gene>
<dbReference type="NCBIfam" id="NF009154">
    <property type="entry name" value="PRK12497.3-3"/>
    <property type="match status" value="1"/>
</dbReference>
<proteinExistence type="inferred from homology"/>